<dbReference type="CDD" id="cd00798">
    <property type="entry name" value="INT_XerDC_C"/>
    <property type="match status" value="1"/>
</dbReference>
<dbReference type="Gene3D" id="1.10.150.130">
    <property type="match status" value="1"/>
</dbReference>
<comment type="similarity">
    <text evidence="2">Belongs to the 'phage' integrase family. XerD subfamily.</text>
</comment>
<dbReference type="InterPro" id="IPR023009">
    <property type="entry name" value="Tyrosine_recombinase_XerC/XerD"/>
</dbReference>
<dbReference type="PANTHER" id="PTHR30349">
    <property type="entry name" value="PHAGE INTEGRASE-RELATED"/>
    <property type="match status" value="1"/>
</dbReference>
<feature type="domain" description="Core-binding (CB)" evidence="12">
    <location>
        <begin position="1"/>
        <end position="87"/>
    </location>
</feature>
<dbReference type="Gene3D" id="1.10.443.10">
    <property type="entry name" value="Intergrase catalytic core"/>
    <property type="match status" value="1"/>
</dbReference>
<evidence type="ECO:0000256" key="9">
    <source>
        <dbReference type="ARBA" id="ARBA00023172"/>
    </source>
</evidence>
<organism evidence="13">
    <name type="scientific">marine metagenome</name>
    <dbReference type="NCBI Taxonomy" id="408172"/>
    <lineage>
        <taxon>unclassified sequences</taxon>
        <taxon>metagenomes</taxon>
        <taxon>ecological metagenomes</taxon>
    </lineage>
</organism>
<dbReference type="InterPro" id="IPR004107">
    <property type="entry name" value="Integrase_SAM-like_N"/>
</dbReference>
<evidence type="ECO:0000256" key="8">
    <source>
        <dbReference type="ARBA" id="ARBA00023125"/>
    </source>
</evidence>
<dbReference type="Pfam" id="PF00589">
    <property type="entry name" value="Phage_integrase"/>
    <property type="match status" value="1"/>
</dbReference>
<evidence type="ECO:0000256" key="10">
    <source>
        <dbReference type="ARBA" id="ARBA00023306"/>
    </source>
</evidence>
<keyword evidence="6" id="KW-0159">Chromosome partition</keyword>
<evidence type="ECO:0000256" key="1">
    <source>
        <dbReference type="ARBA" id="ARBA00004496"/>
    </source>
</evidence>
<keyword evidence="4" id="KW-0963">Cytoplasm</keyword>
<evidence type="ECO:0000259" key="12">
    <source>
        <dbReference type="PROSITE" id="PS51900"/>
    </source>
</evidence>
<name>A0A382BI84_9ZZZZ</name>
<keyword evidence="10" id="KW-0131">Cell cycle</keyword>
<dbReference type="InterPro" id="IPR011010">
    <property type="entry name" value="DNA_brk_join_enz"/>
</dbReference>
<proteinExistence type="inferred from homology"/>
<evidence type="ECO:0000256" key="3">
    <source>
        <dbReference type="ARBA" id="ARBA00015810"/>
    </source>
</evidence>
<sequence>MLAEIDTFINYLAVERGLSTHTQAAYRNDLSALATFLTRKDDPSPSWNAIEERAIRGFLDDLDNRGYALSTKSRKIASAKSFFNFLKTEGVIRNNPMDEVRQPRSGQVLPKTLSIDEVDQLLNPNARMNSTEEVRDGAMVELMYAAGLRVSELVGLNIRDVDLDIGTVRTLGKGSKERIIPIYDTAIQSIGEYIAFTRPTHARNQKEEALFLNRRGGRLTRQAFWLRLRKLSVKVGISTKITPHMLRHSFATHLLHGGASLRHVQELLGHSNIATTQIYTHLTDEHVRNEYAKAHPRA</sequence>
<evidence type="ECO:0000256" key="5">
    <source>
        <dbReference type="ARBA" id="ARBA00022618"/>
    </source>
</evidence>
<evidence type="ECO:0000256" key="4">
    <source>
        <dbReference type="ARBA" id="ARBA00022490"/>
    </source>
</evidence>
<evidence type="ECO:0000256" key="6">
    <source>
        <dbReference type="ARBA" id="ARBA00022829"/>
    </source>
</evidence>
<gene>
    <name evidence="13" type="ORF">METZ01_LOCUS166349</name>
</gene>
<evidence type="ECO:0000256" key="7">
    <source>
        <dbReference type="ARBA" id="ARBA00022908"/>
    </source>
</evidence>
<dbReference type="GO" id="GO:0007059">
    <property type="term" value="P:chromosome segregation"/>
    <property type="evidence" value="ECO:0007669"/>
    <property type="project" value="UniProtKB-KW"/>
</dbReference>
<dbReference type="PROSITE" id="PS51898">
    <property type="entry name" value="TYR_RECOMBINASE"/>
    <property type="match status" value="1"/>
</dbReference>
<evidence type="ECO:0000313" key="13">
    <source>
        <dbReference type="EMBL" id="SVB13495.1"/>
    </source>
</evidence>
<dbReference type="PROSITE" id="PS51900">
    <property type="entry name" value="CB"/>
    <property type="match status" value="1"/>
</dbReference>
<keyword evidence="7" id="KW-0229">DNA integration</keyword>
<dbReference type="PANTHER" id="PTHR30349:SF81">
    <property type="entry name" value="TYROSINE RECOMBINASE XERC"/>
    <property type="match status" value="1"/>
</dbReference>
<dbReference type="EMBL" id="UINC01029930">
    <property type="protein sequence ID" value="SVB13495.1"/>
    <property type="molecule type" value="Genomic_DNA"/>
</dbReference>
<dbReference type="NCBIfam" id="NF040815">
    <property type="entry name" value="recomb_XerA_Arch"/>
    <property type="match status" value="1"/>
</dbReference>
<reference evidence="13" key="1">
    <citation type="submission" date="2018-05" db="EMBL/GenBank/DDBJ databases">
        <authorList>
            <person name="Lanie J.A."/>
            <person name="Ng W.-L."/>
            <person name="Kazmierczak K.M."/>
            <person name="Andrzejewski T.M."/>
            <person name="Davidsen T.M."/>
            <person name="Wayne K.J."/>
            <person name="Tettelin H."/>
            <person name="Glass J.I."/>
            <person name="Rusch D."/>
            <person name="Podicherti R."/>
            <person name="Tsui H.-C.T."/>
            <person name="Winkler M.E."/>
        </authorList>
    </citation>
    <scope>NUCLEOTIDE SEQUENCE</scope>
</reference>
<dbReference type="InterPro" id="IPR010998">
    <property type="entry name" value="Integrase_recombinase_N"/>
</dbReference>
<dbReference type="InterPro" id="IPR013762">
    <property type="entry name" value="Integrase-like_cat_sf"/>
</dbReference>
<dbReference type="InterPro" id="IPR002104">
    <property type="entry name" value="Integrase_catalytic"/>
</dbReference>
<dbReference type="AlphaFoldDB" id="A0A382BI84"/>
<keyword evidence="8" id="KW-0238">DNA-binding</keyword>
<accession>A0A382BI84</accession>
<dbReference type="NCBIfam" id="TIGR02225">
    <property type="entry name" value="recomb_XerD"/>
    <property type="match status" value="1"/>
</dbReference>
<keyword evidence="5" id="KW-0132">Cell division</keyword>
<dbReference type="Pfam" id="PF02899">
    <property type="entry name" value="Phage_int_SAM_1"/>
    <property type="match status" value="1"/>
</dbReference>
<protein>
    <recommendedName>
        <fullName evidence="3">Tyrosine recombinase XerD</fullName>
    </recommendedName>
</protein>
<dbReference type="SUPFAM" id="SSF56349">
    <property type="entry name" value="DNA breaking-rejoining enzymes"/>
    <property type="match status" value="1"/>
</dbReference>
<dbReference type="GO" id="GO:0006310">
    <property type="term" value="P:DNA recombination"/>
    <property type="evidence" value="ECO:0007669"/>
    <property type="project" value="UniProtKB-KW"/>
</dbReference>
<dbReference type="GO" id="GO:0009009">
    <property type="term" value="F:site-specific recombinase activity"/>
    <property type="evidence" value="ECO:0007669"/>
    <property type="project" value="InterPro"/>
</dbReference>
<evidence type="ECO:0000259" key="11">
    <source>
        <dbReference type="PROSITE" id="PS51898"/>
    </source>
</evidence>
<dbReference type="InterPro" id="IPR050090">
    <property type="entry name" value="Tyrosine_recombinase_XerCD"/>
</dbReference>
<dbReference type="GO" id="GO:0003677">
    <property type="term" value="F:DNA binding"/>
    <property type="evidence" value="ECO:0007669"/>
    <property type="project" value="UniProtKB-KW"/>
</dbReference>
<dbReference type="GO" id="GO:0051301">
    <property type="term" value="P:cell division"/>
    <property type="evidence" value="ECO:0007669"/>
    <property type="project" value="UniProtKB-KW"/>
</dbReference>
<dbReference type="GO" id="GO:0005737">
    <property type="term" value="C:cytoplasm"/>
    <property type="evidence" value="ECO:0007669"/>
    <property type="project" value="UniProtKB-SubCell"/>
</dbReference>
<keyword evidence="9" id="KW-0233">DNA recombination</keyword>
<dbReference type="HAMAP" id="MF_01808">
    <property type="entry name" value="Recomb_XerC_XerD"/>
    <property type="match status" value="1"/>
</dbReference>
<comment type="subcellular location">
    <subcellularLocation>
        <location evidence="1">Cytoplasm</location>
    </subcellularLocation>
</comment>
<dbReference type="InterPro" id="IPR011932">
    <property type="entry name" value="Recomb_XerD"/>
</dbReference>
<feature type="domain" description="Tyr recombinase" evidence="11">
    <location>
        <begin position="108"/>
        <end position="292"/>
    </location>
</feature>
<dbReference type="NCBIfam" id="NF001399">
    <property type="entry name" value="PRK00283.1"/>
    <property type="match status" value="1"/>
</dbReference>
<dbReference type="InterPro" id="IPR044068">
    <property type="entry name" value="CB"/>
</dbReference>
<evidence type="ECO:0000256" key="2">
    <source>
        <dbReference type="ARBA" id="ARBA00010450"/>
    </source>
</evidence>